<accession>A0ACB9S6V8</accession>
<protein>
    <submittedName>
        <fullName evidence="1">Uncharacterized protein</fullName>
    </submittedName>
</protein>
<gene>
    <name evidence="1" type="ORF">MLD38_004328</name>
</gene>
<dbReference type="Proteomes" id="UP001057402">
    <property type="component" value="Chromosome 2"/>
</dbReference>
<name>A0ACB9S6V8_9MYRT</name>
<organism evidence="1 2">
    <name type="scientific">Melastoma candidum</name>
    <dbReference type="NCBI Taxonomy" id="119954"/>
    <lineage>
        <taxon>Eukaryota</taxon>
        <taxon>Viridiplantae</taxon>
        <taxon>Streptophyta</taxon>
        <taxon>Embryophyta</taxon>
        <taxon>Tracheophyta</taxon>
        <taxon>Spermatophyta</taxon>
        <taxon>Magnoliopsida</taxon>
        <taxon>eudicotyledons</taxon>
        <taxon>Gunneridae</taxon>
        <taxon>Pentapetalae</taxon>
        <taxon>rosids</taxon>
        <taxon>malvids</taxon>
        <taxon>Myrtales</taxon>
        <taxon>Melastomataceae</taxon>
        <taxon>Melastomatoideae</taxon>
        <taxon>Melastomateae</taxon>
        <taxon>Melastoma</taxon>
    </lineage>
</organism>
<evidence type="ECO:0000313" key="1">
    <source>
        <dbReference type="EMBL" id="KAI4386393.1"/>
    </source>
</evidence>
<evidence type="ECO:0000313" key="2">
    <source>
        <dbReference type="Proteomes" id="UP001057402"/>
    </source>
</evidence>
<comment type="caution">
    <text evidence="1">The sequence shown here is derived from an EMBL/GenBank/DDBJ whole genome shotgun (WGS) entry which is preliminary data.</text>
</comment>
<keyword evidence="2" id="KW-1185">Reference proteome</keyword>
<sequence>MLDYTCYDTGRVVTAGFDRIVRLWDTRMDTAGFDRIVRLWDTRMDHKALCSKDVNAIVESMSLAGFDLLVATGSLVNQYDVRSLEGQVWEKEVMMGDRIRCISSSLDLRGIYPCTDQLSYLNKRLRQCRDFISLHFE</sequence>
<reference evidence="2" key="1">
    <citation type="journal article" date="2023" name="Front. Plant Sci.">
        <title>Chromosomal-level genome assembly of Melastoma candidum provides insights into trichome evolution.</title>
        <authorList>
            <person name="Zhong Y."/>
            <person name="Wu W."/>
            <person name="Sun C."/>
            <person name="Zou P."/>
            <person name="Liu Y."/>
            <person name="Dai S."/>
            <person name="Zhou R."/>
        </authorList>
    </citation>
    <scope>NUCLEOTIDE SEQUENCE [LARGE SCALE GENOMIC DNA]</scope>
</reference>
<dbReference type="EMBL" id="CM042881">
    <property type="protein sequence ID" value="KAI4386393.1"/>
    <property type="molecule type" value="Genomic_DNA"/>
</dbReference>
<proteinExistence type="predicted"/>